<dbReference type="Gene3D" id="3.40.50.720">
    <property type="entry name" value="NAD(P)-binding Rossmann-like Domain"/>
    <property type="match status" value="1"/>
</dbReference>
<protein>
    <submittedName>
        <fullName evidence="2">NAD(P)-dependent oxidoreductase</fullName>
    </submittedName>
</protein>
<dbReference type="Gene3D" id="3.90.25.10">
    <property type="entry name" value="UDP-galactose 4-epimerase, domain 1"/>
    <property type="match status" value="1"/>
</dbReference>
<dbReference type="Pfam" id="PF13460">
    <property type="entry name" value="NAD_binding_10"/>
    <property type="match status" value="1"/>
</dbReference>
<dbReference type="AlphaFoldDB" id="A0A401V550"/>
<dbReference type="OrthoDB" id="5510591at2"/>
<dbReference type="CDD" id="cd05269">
    <property type="entry name" value="TMR_SDR_a"/>
    <property type="match status" value="1"/>
</dbReference>
<dbReference type="SUPFAM" id="SSF51735">
    <property type="entry name" value="NAD(P)-binding Rossmann-fold domains"/>
    <property type="match status" value="1"/>
</dbReference>
<dbReference type="Proteomes" id="UP000288246">
    <property type="component" value="Unassembled WGS sequence"/>
</dbReference>
<reference evidence="2 3" key="1">
    <citation type="submission" date="2018-11" db="EMBL/GenBank/DDBJ databases">
        <title>Draft genome sequence of Cellulomonas takizawaensis strain TKZ-21.</title>
        <authorList>
            <person name="Yamamura H."/>
            <person name="Hayashi T."/>
            <person name="Hamada M."/>
            <person name="Serisawa Y."/>
            <person name="Matsuyama K."/>
            <person name="Nakagawa Y."/>
            <person name="Otoguro M."/>
            <person name="Yanagida F."/>
            <person name="Hayakawa M."/>
        </authorList>
    </citation>
    <scope>NUCLEOTIDE SEQUENCE [LARGE SCALE GENOMIC DNA]</scope>
    <source>
        <strain evidence="2 3">TKZ-21</strain>
    </source>
</reference>
<proteinExistence type="predicted"/>
<dbReference type="InterPro" id="IPR036291">
    <property type="entry name" value="NAD(P)-bd_dom_sf"/>
</dbReference>
<evidence type="ECO:0000313" key="2">
    <source>
        <dbReference type="EMBL" id="GCD22001.1"/>
    </source>
</evidence>
<dbReference type="RefSeq" id="WP_124344547.1">
    <property type="nucleotide sequence ID" value="NZ_BHYL01000402.1"/>
</dbReference>
<dbReference type="PANTHER" id="PTHR47129">
    <property type="entry name" value="QUINONE OXIDOREDUCTASE 2"/>
    <property type="match status" value="1"/>
</dbReference>
<gene>
    <name evidence="2" type="ORF">CTKZ_35630</name>
</gene>
<feature type="domain" description="NAD(P)-binding" evidence="1">
    <location>
        <begin position="7"/>
        <end position="186"/>
    </location>
</feature>
<name>A0A401V550_9CELL</name>
<keyword evidence="3" id="KW-1185">Reference proteome</keyword>
<accession>A0A401V550</accession>
<dbReference type="InterPro" id="IPR052718">
    <property type="entry name" value="NmrA-type_oxidoreductase"/>
</dbReference>
<comment type="caution">
    <text evidence="2">The sequence shown here is derived from an EMBL/GenBank/DDBJ whole genome shotgun (WGS) entry which is preliminary data.</text>
</comment>
<evidence type="ECO:0000259" key="1">
    <source>
        <dbReference type="Pfam" id="PF13460"/>
    </source>
</evidence>
<dbReference type="PANTHER" id="PTHR47129:SF1">
    <property type="entry name" value="NMRA-LIKE DOMAIN-CONTAINING PROTEIN"/>
    <property type="match status" value="1"/>
</dbReference>
<dbReference type="EMBL" id="BHYL01000402">
    <property type="protein sequence ID" value="GCD22001.1"/>
    <property type="molecule type" value="Genomic_DNA"/>
</dbReference>
<dbReference type="InterPro" id="IPR016040">
    <property type="entry name" value="NAD(P)-bd_dom"/>
</dbReference>
<organism evidence="2 3">
    <name type="scientific">Cellulomonas algicola</name>
    <dbReference type="NCBI Taxonomy" id="2071633"/>
    <lineage>
        <taxon>Bacteria</taxon>
        <taxon>Bacillati</taxon>
        <taxon>Actinomycetota</taxon>
        <taxon>Actinomycetes</taxon>
        <taxon>Micrococcales</taxon>
        <taxon>Cellulomonadaceae</taxon>
        <taxon>Cellulomonas</taxon>
    </lineage>
</organism>
<sequence>MSIVVTGATGHLGRLVVDHLLDRGVPAQDVVATGRRSVDRLADLAARGVRTTVADFDDPATLTAAFEGADVVLLVSGSEVGQRVPQHTRAIEAASAAGVGRVVYTSAPHADTTPLPLAVEHRATEEVLRASGLTWTVLRNNWYSENYLPVLEQAAATGVVVSSTAGGRVASAPRDDYAEAAAVVLSTDGHDGRVYELSGDVAWTHDELAAAAAEALGRPVEHRAVSPEEHRAILEGAGLDAGTIGFLLTMDEGIARGDLADATADLRTLVGRSTVPLLDTFRAARA</sequence>
<evidence type="ECO:0000313" key="3">
    <source>
        <dbReference type="Proteomes" id="UP000288246"/>
    </source>
</evidence>